<dbReference type="SUPFAM" id="SSF50814">
    <property type="entry name" value="Lipocalins"/>
    <property type="match status" value="1"/>
</dbReference>
<evidence type="ECO:0000313" key="2">
    <source>
        <dbReference type="Proteomes" id="UP000320585"/>
    </source>
</evidence>
<dbReference type="GeneID" id="92717155"/>
<proteinExistence type="predicted"/>
<dbReference type="OrthoDB" id="1680906at2"/>
<dbReference type="InterPro" id="IPR015231">
    <property type="entry name" value="DUF1934"/>
</dbReference>
<dbReference type="RefSeq" id="WP_022383206.1">
    <property type="nucleotide sequence ID" value="NZ_AP019697.1"/>
</dbReference>
<reference evidence="2" key="1">
    <citation type="submission" date="2019-05" db="EMBL/GenBank/DDBJ databases">
        <title>Complete genome sequencing of Dialister sp. strain 5BBH33.</title>
        <authorList>
            <person name="Sakamoto M."/>
            <person name="Murakami T."/>
            <person name="Mori H."/>
        </authorList>
    </citation>
    <scope>NUCLEOTIDE SEQUENCE [LARGE SCALE GENOMIC DNA]</scope>
    <source>
        <strain evidence="2">5BBH33</strain>
    </source>
</reference>
<evidence type="ECO:0000313" key="1">
    <source>
        <dbReference type="EMBL" id="BBK26013.1"/>
    </source>
</evidence>
<gene>
    <name evidence="1" type="ORF">Dia5BBH33_19480</name>
</gene>
<evidence type="ECO:0008006" key="3">
    <source>
        <dbReference type="Google" id="ProtNLM"/>
    </source>
</evidence>
<organism evidence="1 2">
    <name type="scientific">Dialister hominis</name>
    <dbReference type="NCBI Taxonomy" id="2582419"/>
    <lineage>
        <taxon>Bacteria</taxon>
        <taxon>Bacillati</taxon>
        <taxon>Bacillota</taxon>
        <taxon>Negativicutes</taxon>
        <taxon>Veillonellales</taxon>
        <taxon>Veillonellaceae</taxon>
        <taxon>Dialister</taxon>
    </lineage>
</organism>
<dbReference type="Gene3D" id="2.40.128.20">
    <property type="match status" value="1"/>
</dbReference>
<dbReference type="KEGG" id="dho:Dia5BBH33_19480"/>
<keyword evidence="2" id="KW-1185">Reference proteome</keyword>
<protein>
    <recommendedName>
        <fullName evidence="3">DUF1934 domain-containing protein</fullName>
    </recommendedName>
</protein>
<accession>A0A8D4UW15</accession>
<name>A0A8D4UW15_9FIRM</name>
<dbReference type="AlphaFoldDB" id="A0A8D4UW15"/>
<dbReference type="Proteomes" id="UP000320585">
    <property type="component" value="Chromosome"/>
</dbReference>
<dbReference type="Pfam" id="PF09148">
    <property type="entry name" value="DUF1934"/>
    <property type="match status" value="1"/>
</dbReference>
<sequence length="150" mass="17085">MEKHVIINVTSVQRDETGKDEKITLETPGIYGEEGNMRYVSYRETKLAGMEGTTTTLRVYEDHVSLLREGTFLQEQEYRIGKSSKSTYQTLMGPLEVTVVTRSIEDSLTGGEGKVVLTYDVELKGLFNHLNEVVIEVREDPEYSWKSENN</sequence>
<dbReference type="EMBL" id="AP019697">
    <property type="protein sequence ID" value="BBK26013.1"/>
    <property type="molecule type" value="Genomic_DNA"/>
</dbReference>
<dbReference type="InterPro" id="IPR012674">
    <property type="entry name" value="Calycin"/>
</dbReference>